<gene>
    <name evidence="1" type="ordered locus">Ngar_c14050</name>
</gene>
<proteinExistence type="predicted"/>
<dbReference type="InParanoid" id="K0IAJ7"/>
<evidence type="ECO:0000313" key="2">
    <source>
        <dbReference type="Proteomes" id="UP000008037"/>
    </source>
</evidence>
<reference evidence="1 2" key="1">
    <citation type="journal article" date="2012" name="Environ. Microbiol.">
        <title>The genome of the ammonia-oxidizing Candidatus Nitrososphaera gargensis: insights into metabolic versatility and environmental adaptations.</title>
        <authorList>
            <person name="Spang A."/>
            <person name="Poehlein A."/>
            <person name="Offre P."/>
            <person name="Zumbragel S."/>
            <person name="Haider S."/>
            <person name="Rychlik N."/>
            <person name="Nowka B."/>
            <person name="Schmeisser C."/>
            <person name="Lebedeva E.V."/>
            <person name="Rattei T."/>
            <person name="Bohm C."/>
            <person name="Schmid M."/>
            <person name="Galushko A."/>
            <person name="Hatzenpichler R."/>
            <person name="Weinmaier T."/>
            <person name="Daniel R."/>
            <person name="Schleper C."/>
            <person name="Spieck E."/>
            <person name="Streit W."/>
            <person name="Wagner M."/>
        </authorList>
    </citation>
    <scope>NUCLEOTIDE SEQUENCE [LARGE SCALE GENOMIC DNA]</scope>
    <source>
        <strain evidence="2">Ga9.2</strain>
    </source>
</reference>
<dbReference type="BioCyc" id="CNIT1237085:G1324-1403-MONOMER"/>
<dbReference type="EMBL" id="CP002408">
    <property type="protein sequence ID" value="AFU58341.1"/>
    <property type="molecule type" value="Genomic_DNA"/>
</dbReference>
<dbReference type="KEGG" id="nga:Ngar_c14050"/>
<dbReference type="RefSeq" id="WP_015018878.1">
    <property type="nucleotide sequence ID" value="NC_018719.1"/>
</dbReference>
<keyword evidence="2" id="KW-1185">Reference proteome</keyword>
<sequence>MIVDDDEIYHLPEVVLRLSKSIRHCEVVDRSGNIVASKARNDLQPFTDENGHRQALEAAMRYFRTPSWARNIGKMYYNASRYEKVIGAVIPIADRYLLLVSFDHNMNDFDKIIMKKIMLLVKRISESRL</sequence>
<dbReference type="Proteomes" id="UP000008037">
    <property type="component" value="Chromosome"/>
</dbReference>
<protein>
    <submittedName>
        <fullName evidence="1">Uncharacterized protein</fullName>
    </submittedName>
</protein>
<dbReference type="AlphaFoldDB" id="K0IAJ7"/>
<organism evidence="1 2">
    <name type="scientific">Nitrososphaera gargensis (strain Ga9.2)</name>
    <dbReference type="NCBI Taxonomy" id="1237085"/>
    <lineage>
        <taxon>Archaea</taxon>
        <taxon>Nitrososphaerota</taxon>
        <taxon>Nitrososphaeria</taxon>
        <taxon>Nitrososphaerales</taxon>
        <taxon>Nitrososphaeraceae</taxon>
        <taxon>Nitrososphaera</taxon>
    </lineage>
</organism>
<name>K0IAJ7_NITGG</name>
<dbReference type="GeneID" id="13797664"/>
<dbReference type="HOGENOM" id="CLU_128582_1_0_2"/>
<accession>K0IAJ7</accession>
<evidence type="ECO:0000313" key="1">
    <source>
        <dbReference type="EMBL" id="AFU58341.1"/>
    </source>
</evidence>